<evidence type="ECO:0000256" key="5">
    <source>
        <dbReference type="ARBA" id="ARBA00022705"/>
    </source>
</evidence>
<feature type="domain" description="RecF/RecN/SMC N-terminal" evidence="11">
    <location>
        <begin position="3"/>
        <end position="368"/>
    </location>
</feature>
<evidence type="ECO:0000256" key="2">
    <source>
        <dbReference type="ARBA" id="ARBA00008016"/>
    </source>
</evidence>
<dbReference type="EMBL" id="CP030759">
    <property type="protein sequence ID" value="AXA35205.1"/>
    <property type="molecule type" value="Genomic_DNA"/>
</dbReference>
<feature type="binding site" evidence="9">
    <location>
        <begin position="30"/>
        <end position="37"/>
    </location>
    <ligand>
        <name>ATP</name>
        <dbReference type="ChEBI" id="CHEBI:30616"/>
    </ligand>
</feature>
<keyword evidence="9 10" id="KW-0227">DNA damage</keyword>
<comment type="function">
    <text evidence="9 10">The RecF protein is involved in DNA metabolism; it is required for DNA replication and normal SOS inducibility. RecF binds preferentially to single-stranded, linear DNA. It also seems to bind ATP.</text>
</comment>
<comment type="similarity">
    <text evidence="2 9 10">Belongs to the RecF family.</text>
</comment>
<dbReference type="InterPro" id="IPR042174">
    <property type="entry name" value="RecF_2"/>
</dbReference>
<reference evidence="12 13" key="1">
    <citation type="submission" date="2018-05" db="EMBL/GenBank/DDBJ databases">
        <title>A metagenomic window into the 2 km-deep terrestrial subsurface aquifer revealed taxonomically and functionally diverse microbial community comprising novel uncultured bacterial lineages.</title>
        <authorList>
            <person name="Kadnikov V.V."/>
            <person name="Mardanov A.V."/>
            <person name="Beletsky A.V."/>
            <person name="Banks D."/>
            <person name="Pimenov N.V."/>
            <person name="Frank Y.A."/>
            <person name="Karnachuk O.V."/>
            <person name="Ravin N.V."/>
        </authorList>
    </citation>
    <scope>NUCLEOTIDE SEQUENCE [LARGE SCALE GENOMIC DNA]</scope>
    <source>
        <strain evidence="12">BY</strain>
    </source>
</reference>
<dbReference type="InterPro" id="IPR003395">
    <property type="entry name" value="RecF/RecN/SMC_N"/>
</dbReference>
<dbReference type="PROSITE" id="PS00617">
    <property type="entry name" value="RECF_1"/>
    <property type="match status" value="1"/>
</dbReference>
<dbReference type="Pfam" id="PF02463">
    <property type="entry name" value="SMC_N"/>
    <property type="match status" value="1"/>
</dbReference>
<proteinExistence type="inferred from homology"/>
<evidence type="ECO:0000259" key="11">
    <source>
        <dbReference type="Pfam" id="PF02463"/>
    </source>
</evidence>
<keyword evidence="4 9" id="KW-0963">Cytoplasm</keyword>
<dbReference type="GO" id="GO:0005524">
    <property type="term" value="F:ATP binding"/>
    <property type="evidence" value="ECO:0007669"/>
    <property type="project" value="UniProtKB-UniRule"/>
</dbReference>
<evidence type="ECO:0000256" key="8">
    <source>
        <dbReference type="ARBA" id="ARBA00023125"/>
    </source>
</evidence>
<keyword evidence="9 10" id="KW-0742">SOS response</keyword>
<organism evidence="12 13">
    <name type="scientific">Sumerlaea chitinivorans</name>
    <dbReference type="NCBI Taxonomy" id="2250252"/>
    <lineage>
        <taxon>Bacteria</taxon>
        <taxon>Candidatus Sumerlaeota</taxon>
        <taxon>Candidatus Sumerlaeia</taxon>
        <taxon>Candidatus Sumerlaeales</taxon>
        <taxon>Candidatus Sumerlaeaceae</taxon>
        <taxon>Candidatus Sumerlaea</taxon>
    </lineage>
</organism>
<dbReference type="SUPFAM" id="SSF52540">
    <property type="entry name" value="P-loop containing nucleoside triphosphate hydrolases"/>
    <property type="match status" value="1"/>
</dbReference>
<evidence type="ECO:0000256" key="10">
    <source>
        <dbReference type="RuleBase" id="RU000578"/>
    </source>
</evidence>
<dbReference type="GO" id="GO:0000731">
    <property type="term" value="P:DNA synthesis involved in DNA repair"/>
    <property type="evidence" value="ECO:0007669"/>
    <property type="project" value="TreeGrafter"/>
</dbReference>
<evidence type="ECO:0000256" key="9">
    <source>
        <dbReference type="HAMAP-Rule" id="MF_00365"/>
    </source>
</evidence>
<evidence type="ECO:0000256" key="4">
    <source>
        <dbReference type="ARBA" id="ARBA00022490"/>
    </source>
</evidence>
<dbReference type="AlphaFoldDB" id="A0A2Z4Y436"/>
<evidence type="ECO:0000256" key="3">
    <source>
        <dbReference type="ARBA" id="ARBA00020170"/>
    </source>
</evidence>
<dbReference type="PANTHER" id="PTHR32182:SF0">
    <property type="entry name" value="DNA REPLICATION AND REPAIR PROTEIN RECF"/>
    <property type="match status" value="1"/>
</dbReference>
<keyword evidence="9 10" id="KW-0234">DNA repair</keyword>
<dbReference type="GO" id="GO:0005737">
    <property type="term" value="C:cytoplasm"/>
    <property type="evidence" value="ECO:0007669"/>
    <property type="project" value="UniProtKB-SubCell"/>
</dbReference>
<dbReference type="Proteomes" id="UP000262583">
    <property type="component" value="Chromosome"/>
</dbReference>
<dbReference type="HAMAP" id="MF_00365">
    <property type="entry name" value="RecF"/>
    <property type="match status" value="1"/>
</dbReference>
<evidence type="ECO:0000256" key="1">
    <source>
        <dbReference type="ARBA" id="ARBA00004496"/>
    </source>
</evidence>
<dbReference type="InterPro" id="IPR001238">
    <property type="entry name" value="DNA-binding_RecF"/>
</dbReference>
<dbReference type="GO" id="GO:0006302">
    <property type="term" value="P:double-strand break repair"/>
    <property type="evidence" value="ECO:0007669"/>
    <property type="project" value="TreeGrafter"/>
</dbReference>
<dbReference type="NCBIfam" id="TIGR00611">
    <property type="entry name" value="recf"/>
    <property type="match status" value="1"/>
</dbReference>
<evidence type="ECO:0000313" key="12">
    <source>
        <dbReference type="EMBL" id="AXA35205.1"/>
    </source>
</evidence>
<dbReference type="GO" id="GO:0003697">
    <property type="term" value="F:single-stranded DNA binding"/>
    <property type="evidence" value="ECO:0007669"/>
    <property type="project" value="UniProtKB-UniRule"/>
</dbReference>
<dbReference type="PANTHER" id="PTHR32182">
    <property type="entry name" value="DNA REPLICATION AND REPAIR PROTEIN RECF"/>
    <property type="match status" value="1"/>
</dbReference>
<comment type="subcellular location">
    <subcellularLocation>
        <location evidence="1 9 10">Cytoplasm</location>
    </subcellularLocation>
</comment>
<evidence type="ECO:0000256" key="6">
    <source>
        <dbReference type="ARBA" id="ARBA00022741"/>
    </source>
</evidence>
<keyword evidence="7 9" id="KW-0067">ATP-binding</keyword>
<name>A0A2Z4Y436_SUMC1</name>
<sequence length="373" mass="42703">MFLEDVQILNFRNIREMRLQFAPGLNVIYGPNAQGKTNLIEAIYMLVTGRSFRARSERELVPWLVEDYEATVIRATVRHQGLCDRFLMSFNLTQKYVSVNGEPLRRLGELLGRINAVLFTPAELNLIRGTPQGRRRFMDLCLSQVSHRYLHELQRFDRVLRQRNVLLRLHRERGDLANELAPYNVQLAESGAFIMLTRAKALATLSELANRFFARVSARDEFLQLKYLPSFEIGEEPVAFAALEAGLLEALAKSFREDLLGGATSVGPHRDDFVFLLNERDAKLFGSQGQQRACVLAMKFAEVEYIHNQVGERPILFLDDLMSELDEERRRALLANLPSGTQCFLTTTDLKLVNDALKPERVFRVQEGRAYPQ</sequence>
<keyword evidence="5 9" id="KW-0235">DNA replication</keyword>
<evidence type="ECO:0000313" key="13">
    <source>
        <dbReference type="Proteomes" id="UP000262583"/>
    </source>
</evidence>
<dbReference type="InterPro" id="IPR018078">
    <property type="entry name" value="DNA-binding_RecF_CS"/>
</dbReference>
<dbReference type="KEGG" id="schv:BRCON_0428"/>
<protein>
    <recommendedName>
        <fullName evidence="3 9">DNA replication and repair protein RecF</fullName>
    </recommendedName>
</protein>
<dbReference type="InterPro" id="IPR027417">
    <property type="entry name" value="P-loop_NTPase"/>
</dbReference>
<gene>
    <name evidence="9" type="primary">recF</name>
    <name evidence="12" type="ORF">BRCON_0428</name>
</gene>
<dbReference type="GO" id="GO:0009432">
    <property type="term" value="P:SOS response"/>
    <property type="evidence" value="ECO:0007669"/>
    <property type="project" value="UniProtKB-UniRule"/>
</dbReference>
<accession>A0A2Z4Y436</accession>
<dbReference type="Gene3D" id="1.20.1050.90">
    <property type="entry name" value="RecF/RecN/SMC, N-terminal domain"/>
    <property type="match status" value="1"/>
</dbReference>
<evidence type="ECO:0000256" key="7">
    <source>
        <dbReference type="ARBA" id="ARBA00022840"/>
    </source>
</evidence>
<keyword evidence="8 9" id="KW-0238">DNA-binding</keyword>
<keyword evidence="6 9" id="KW-0547">Nucleotide-binding</keyword>
<dbReference type="PROSITE" id="PS00618">
    <property type="entry name" value="RECF_2"/>
    <property type="match status" value="1"/>
</dbReference>
<dbReference type="GO" id="GO:0006260">
    <property type="term" value="P:DNA replication"/>
    <property type="evidence" value="ECO:0007669"/>
    <property type="project" value="UniProtKB-UniRule"/>
</dbReference>
<dbReference type="Gene3D" id="3.40.50.300">
    <property type="entry name" value="P-loop containing nucleotide triphosphate hydrolases"/>
    <property type="match status" value="1"/>
</dbReference>